<dbReference type="Pfam" id="PF09335">
    <property type="entry name" value="VTT_dom"/>
    <property type="match status" value="1"/>
</dbReference>
<dbReference type="PANTHER" id="PTHR12677:SF59">
    <property type="entry name" value="GOLGI APPARATUS MEMBRANE PROTEIN TVP38-RELATED"/>
    <property type="match status" value="1"/>
</dbReference>
<evidence type="ECO:0000256" key="6">
    <source>
        <dbReference type="RuleBase" id="RU366058"/>
    </source>
</evidence>
<organism evidence="8 9">
    <name type="scientific">candidate division KSB3 bacterium</name>
    <dbReference type="NCBI Taxonomy" id="2044937"/>
    <lineage>
        <taxon>Bacteria</taxon>
        <taxon>candidate division KSB3</taxon>
    </lineage>
</organism>
<evidence type="ECO:0000256" key="3">
    <source>
        <dbReference type="ARBA" id="ARBA00022692"/>
    </source>
</evidence>
<evidence type="ECO:0000256" key="2">
    <source>
        <dbReference type="ARBA" id="ARBA00022475"/>
    </source>
</evidence>
<evidence type="ECO:0000256" key="4">
    <source>
        <dbReference type="ARBA" id="ARBA00022989"/>
    </source>
</evidence>
<comment type="caution">
    <text evidence="8">The sequence shown here is derived from an EMBL/GenBank/DDBJ whole genome shotgun (WGS) entry which is preliminary data.</text>
</comment>
<evidence type="ECO:0000256" key="1">
    <source>
        <dbReference type="ARBA" id="ARBA00004651"/>
    </source>
</evidence>
<dbReference type="GO" id="GO:0005886">
    <property type="term" value="C:plasma membrane"/>
    <property type="evidence" value="ECO:0007669"/>
    <property type="project" value="UniProtKB-SubCell"/>
</dbReference>
<dbReference type="EMBL" id="WJJP01000335">
    <property type="protein sequence ID" value="MBD3325005.1"/>
    <property type="molecule type" value="Genomic_DNA"/>
</dbReference>
<comment type="similarity">
    <text evidence="6">Belongs to the TVP38/TMEM64 family.</text>
</comment>
<evidence type="ECO:0000256" key="5">
    <source>
        <dbReference type="ARBA" id="ARBA00023136"/>
    </source>
</evidence>
<dbReference type="AlphaFoldDB" id="A0A9D5Q5U7"/>
<protein>
    <recommendedName>
        <fullName evidence="6">TVP38/TMEM64 family membrane protein</fullName>
    </recommendedName>
</protein>
<feature type="domain" description="VTT" evidence="7">
    <location>
        <begin position="83"/>
        <end position="198"/>
    </location>
</feature>
<dbReference type="InterPro" id="IPR015414">
    <property type="entry name" value="TMEM64"/>
</dbReference>
<keyword evidence="3 6" id="KW-0812">Transmembrane</keyword>
<sequence length="241" mass="26366">MYFPQFIHQMTQKRPRTLSRLRLISGTVILLLFILLAVAWQWTPLNQWLRIATILDAVESIKGHACAPLCVVGGYLVGSLAVVPLTVLVSVTVLVFGPTSGFVYSLIGGSVSALLIYGLGHVLGRNGVEYLAGSYVHKVSRRLAAQGISTMLVARILPLAPFTVINMLAGASHIRFRDYTIGSLLGMALNMLVITLIVNRIEHAVRTPKWSSVFLVTGLLGLVVLAGLILRWWLLDQEDQP</sequence>
<accession>A0A9D5Q5U7</accession>
<feature type="transmembrane region" description="Helical" evidence="6">
    <location>
        <begin position="213"/>
        <end position="234"/>
    </location>
</feature>
<dbReference type="InterPro" id="IPR032816">
    <property type="entry name" value="VTT_dom"/>
</dbReference>
<keyword evidence="5 6" id="KW-0472">Membrane</keyword>
<name>A0A9D5Q5U7_9BACT</name>
<gene>
    <name evidence="8" type="ORF">GF339_10500</name>
</gene>
<dbReference type="Proteomes" id="UP000649604">
    <property type="component" value="Unassembled WGS sequence"/>
</dbReference>
<evidence type="ECO:0000259" key="7">
    <source>
        <dbReference type="Pfam" id="PF09335"/>
    </source>
</evidence>
<dbReference type="PANTHER" id="PTHR12677">
    <property type="entry name" value="GOLGI APPARATUS MEMBRANE PROTEIN TVP38-RELATED"/>
    <property type="match status" value="1"/>
</dbReference>
<feature type="transmembrane region" description="Helical" evidence="6">
    <location>
        <begin position="21"/>
        <end position="42"/>
    </location>
</feature>
<feature type="transmembrane region" description="Helical" evidence="6">
    <location>
        <begin position="143"/>
        <end position="169"/>
    </location>
</feature>
<evidence type="ECO:0000313" key="8">
    <source>
        <dbReference type="EMBL" id="MBD3325005.1"/>
    </source>
</evidence>
<keyword evidence="4 6" id="KW-1133">Transmembrane helix</keyword>
<reference evidence="8" key="1">
    <citation type="submission" date="2019-11" db="EMBL/GenBank/DDBJ databases">
        <title>Microbial mats filling the niche in hypersaline microbial mats.</title>
        <authorList>
            <person name="Wong H.L."/>
            <person name="Macleod F.I."/>
            <person name="White R.A. III"/>
            <person name="Burns B.P."/>
        </authorList>
    </citation>
    <scope>NUCLEOTIDE SEQUENCE</scope>
    <source>
        <strain evidence="8">Rbin_158</strain>
    </source>
</reference>
<feature type="transmembrane region" description="Helical" evidence="6">
    <location>
        <begin position="103"/>
        <end position="123"/>
    </location>
</feature>
<keyword evidence="2 6" id="KW-1003">Cell membrane</keyword>
<comment type="subcellular location">
    <subcellularLocation>
        <location evidence="1 6">Cell membrane</location>
        <topology evidence="1 6">Multi-pass membrane protein</topology>
    </subcellularLocation>
</comment>
<proteinExistence type="inferred from homology"/>
<feature type="transmembrane region" description="Helical" evidence="6">
    <location>
        <begin position="181"/>
        <end position="201"/>
    </location>
</feature>
<feature type="transmembrane region" description="Helical" evidence="6">
    <location>
        <begin position="75"/>
        <end position="96"/>
    </location>
</feature>
<evidence type="ECO:0000313" key="9">
    <source>
        <dbReference type="Proteomes" id="UP000649604"/>
    </source>
</evidence>